<evidence type="ECO:0000256" key="2">
    <source>
        <dbReference type="SAM" id="MobiDB-lite"/>
    </source>
</evidence>
<dbReference type="Pfam" id="PF25975">
    <property type="entry name" value="CzcB_C"/>
    <property type="match status" value="1"/>
</dbReference>
<evidence type="ECO:0000259" key="6">
    <source>
        <dbReference type="Pfam" id="PF25975"/>
    </source>
</evidence>
<keyword evidence="1" id="KW-0813">Transport</keyword>
<evidence type="ECO:0000259" key="5">
    <source>
        <dbReference type="Pfam" id="PF25973"/>
    </source>
</evidence>
<dbReference type="Proteomes" id="UP001218579">
    <property type="component" value="Unassembled WGS sequence"/>
</dbReference>
<keyword evidence="8" id="KW-1185">Reference proteome</keyword>
<dbReference type="Pfam" id="PF25973">
    <property type="entry name" value="BSH_CzcB"/>
    <property type="match status" value="1"/>
</dbReference>
<dbReference type="InterPro" id="IPR011053">
    <property type="entry name" value="Single_hybrid_motif"/>
</dbReference>
<dbReference type="Gene3D" id="2.40.420.20">
    <property type="match status" value="1"/>
</dbReference>
<dbReference type="InterPro" id="IPR051909">
    <property type="entry name" value="MFP_Cation_Efflux"/>
</dbReference>
<organism evidence="7 8">
    <name type="scientific">Asticcacaulis machinosus</name>
    <dbReference type="NCBI Taxonomy" id="2984211"/>
    <lineage>
        <taxon>Bacteria</taxon>
        <taxon>Pseudomonadati</taxon>
        <taxon>Pseudomonadota</taxon>
        <taxon>Alphaproteobacteria</taxon>
        <taxon>Caulobacterales</taxon>
        <taxon>Caulobacteraceae</taxon>
        <taxon>Asticcacaulis</taxon>
    </lineage>
</organism>
<evidence type="ECO:0000313" key="8">
    <source>
        <dbReference type="Proteomes" id="UP001218579"/>
    </source>
</evidence>
<feature type="domain" description="CusB-like beta-barrel" evidence="3">
    <location>
        <begin position="277"/>
        <end position="338"/>
    </location>
</feature>
<dbReference type="InterPro" id="IPR058646">
    <property type="entry name" value="CzcB_N"/>
</dbReference>
<comment type="caution">
    <text evidence="7">The sequence shown here is derived from an EMBL/GenBank/DDBJ whole genome shotgun (WGS) entry which is preliminary data.</text>
</comment>
<name>A0ABT5HNL2_9CAUL</name>
<dbReference type="PROSITE" id="PS51257">
    <property type="entry name" value="PROKAR_LIPOPROTEIN"/>
    <property type="match status" value="1"/>
</dbReference>
<dbReference type="Gene3D" id="2.40.50.100">
    <property type="match status" value="1"/>
</dbReference>
<feature type="domain" description="CzcB-like C-terminal circularly permuted SH3-like" evidence="6">
    <location>
        <begin position="350"/>
        <end position="409"/>
    </location>
</feature>
<dbReference type="InterPro" id="IPR058647">
    <property type="entry name" value="BSH_CzcB-like"/>
</dbReference>
<evidence type="ECO:0000256" key="1">
    <source>
        <dbReference type="ARBA" id="ARBA00022448"/>
    </source>
</evidence>
<feature type="domain" description="CzcB-like barrel-sandwich hybrid" evidence="5">
    <location>
        <begin position="196"/>
        <end position="264"/>
    </location>
</feature>
<evidence type="ECO:0000313" key="7">
    <source>
        <dbReference type="EMBL" id="MDC7677199.1"/>
    </source>
</evidence>
<accession>A0ABT5HNL2</accession>
<proteinExistence type="predicted"/>
<feature type="region of interest" description="Disordered" evidence="2">
    <location>
        <begin position="28"/>
        <end position="52"/>
    </location>
</feature>
<evidence type="ECO:0000259" key="3">
    <source>
        <dbReference type="Pfam" id="PF25954"/>
    </source>
</evidence>
<dbReference type="Pfam" id="PF25971">
    <property type="entry name" value="CzcB_N"/>
    <property type="match status" value="1"/>
</dbReference>
<dbReference type="EMBL" id="JAQQKV010000003">
    <property type="protein sequence ID" value="MDC7677199.1"/>
    <property type="molecule type" value="Genomic_DNA"/>
</dbReference>
<dbReference type="RefSeq" id="WP_272745526.1">
    <property type="nucleotide sequence ID" value="NZ_JAQQKV010000003.1"/>
</dbReference>
<dbReference type="PANTHER" id="PTHR30097:SF4">
    <property type="entry name" value="SLR6042 PROTEIN"/>
    <property type="match status" value="1"/>
</dbReference>
<reference evidence="7 8" key="1">
    <citation type="submission" date="2023-01" db="EMBL/GenBank/DDBJ databases">
        <title>Novel species of the genus Asticcacaulis isolated from rivers.</title>
        <authorList>
            <person name="Lu H."/>
        </authorList>
    </citation>
    <scope>NUCLEOTIDE SEQUENCE [LARGE SCALE GENOMIC DNA]</scope>
    <source>
        <strain evidence="7 8">LKC15W</strain>
    </source>
</reference>
<dbReference type="Pfam" id="PF25954">
    <property type="entry name" value="Beta-barrel_RND_2"/>
    <property type="match status" value="1"/>
</dbReference>
<dbReference type="SUPFAM" id="SSF51230">
    <property type="entry name" value="Single hybrid motif"/>
    <property type="match status" value="1"/>
</dbReference>
<protein>
    <submittedName>
        <fullName evidence="7">Efflux RND transporter periplasmic adaptor subunit</fullName>
    </submittedName>
</protein>
<sequence length="422" mass="45663">MTTVNRRTLMGFVAACTLITVTACGKKTAPDDHDHEGGEHADDSAEFERGPQGGRLLRDGDFAVEVTIFEQGVEPEFRVYAYQKGKPVAPQSVTLTIELTRLGNIRNSFKFAPQSGYLRGDGVVAEPHSFDVKVVANHAGKAHTWAYASYEGRTTISAEAAQAGGVVTDVAGPVAIDERVDISGRVELTPEGKSEVRAWYPGRVMSITGRIGETVRKGQVLARVESSESLQTYPIPAPMSGILIEKNANVGDITGERPLLVIADPTKLHAEFFIYPRDAEKVRVGQAVEVRSLSGETRLHAEVEAILPSADMTTQTLLAHVHLPASASQTLRPGMGIEGAFSVNSVNVPLAVKTKALQRFRDFTVVFVKVENTYEVRMLTLGRQTPEWTEVLGGLEPGSTYVTDGAFLIRADIEKSGASHDH</sequence>
<feature type="domain" description="CzcB N-terminal" evidence="4">
    <location>
        <begin position="54"/>
        <end position="145"/>
    </location>
</feature>
<dbReference type="Gene3D" id="2.40.30.170">
    <property type="match status" value="1"/>
</dbReference>
<gene>
    <name evidence="7" type="ORF">PQU98_13730</name>
</gene>
<dbReference type="InterPro" id="IPR058649">
    <property type="entry name" value="CzcB_C"/>
</dbReference>
<dbReference type="InterPro" id="IPR058792">
    <property type="entry name" value="Beta-barrel_RND_2"/>
</dbReference>
<evidence type="ECO:0000259" key="4">
    <source>
        <dbReference type="Pfam" id="PF25971"/>
    </source>
</evidence>
<dbReference type="PANTHER" id="PTHR30097">
    <property type="entry name" value="CATION EFFLUX SYSTEM PROTEIN CUSB"/>
    <property type="match status" value="1"/>
</dbReference>
<feature type="compositionally biased region" description="Basic and acidic residues" evidence="2">
    <location>
        <begin position="28"/>
        <end position="49"/>
    </location>
</feature>